<dbReference type="EMBL" id="QOVL01000022">
    <property type="protein sequence ID" value="RXG25441.1"/>
    <property type="molecule type" value="Genomic_DNA"/>
</dbReference>
<name>A0A4Q0PF61_9FLAO</name>
<sequence length="70" mass="8594">MYTLTLDRITHRNTSQISVGFEYNASVKDHIKAFKGVRWSQTHRCFYFEDTRDNLHHFFKHIQKKSWYLN</sequence>
<dbReference type="RefSeq" id="WP_083558027.1">
    <property type="nucleotide sequence ID" value="NZ_QOVL01000022.1"/>
</dbReference>
<evidence type="ECO:0000313" key="1">
    <source>
        <dbReference type="EMBL" id="RXG25441.1"/>
    </source>
</evidence>
<dbReference type="AlphaFoldDB" id="A0A4Q0PF61"/>
<dbReference type="STRING" id="1122159.SAMN02745246_03612"/>
<reference evidence="1 2" key="1">
    <citation type="submission" date="2018-07" db="EMBL/GenBank/DDBJ databases">
        <title>Leeuwenhoekiella genomics.</title>
        <authorList>
            <person name="Tahon G."/>
            <person name="Willems A."/>
        </authorList>
    </citation>
    <scope>NUCLEOTIDE SEQUENCE [LARGE SCALE GENOMIC DNA]</scope>
    <source>
        <strain evidence="1 2">LMG 1345</strain>
    </source>
</reference>
<gene>
    <name evidence="1" type="ORF">DSL99_3474</name>
</gene>
<organism evidence="1 2">
    <name type="scientific">Leeuwenhoekiella marinoflava</name>
    <dbReference type="NCBI Taxonomy" id="988"/>
    <lineage>
        <taxon>Bacteria</taxon>
        <taxon>Pseudomonadati</taxon>
        <taxon>Bacteroidota</taxon>
        <taxon>Flavobacteriia</taxon>
        <taxon>Flavobacteriales</taxon>
        <taxon>Flavobacteriaceae</taxon>
        <taxon>Leeuwenhoekiella</taxon>
    </lineage>
</organism>
<proteinExistence type="predicted"/>
<comment type="caution">
    <text evidence="1">The sequence shown here is derived from an EMBL/GenBank/DDBJ whole genome shotgun (WGS) entry which is preliminary data.</text>
</comment>
<dbReference type="Proteomes" id="UP000290608">
    <property type="component" value="Unassembled WGS sequence"/>
</dbReference>
<evidence type="ECO:0000313" key="2">
    <source>
        <dbReference type="Proteomes" id="UP000290608"/>
    </source>
</evidence>
<accession>A0A4Q0PF61</accession>
<protein>
    <submittedName>
        <fullName evidence="1">Uncharacterized protein</fullName>
    </submittedName>
</protein>